<dbReference type="InterPro" id="IPR002213">
    <property type="entry name" value="UDP_glucos_trans"/>
</dbReference>
<evidence type="ECO:0000313" key="3">
    <source>
        <dbReference type="Proteomes" id="UP001153555"/>
    </source>
</evidence>
<dbReference type="Pfam" id="PF00201">
    <property type="entry name" value="UDPGT"/>
    <property type="match status" value="1"/>
</dbReference>
<keyword evidence="1" id="KW-0808">Transferase</keyword>
<keyword evidence="3" id="KW-1185">Reference proteome</keyword>
<dbReference type="OrthoDB" id="911655at2759"/>
<proteinExistence type="predicted"/>
<comment type="caution">
    <text evidence="2">The sequence shown here is derived from an EMBL/GenBank/DDBJ whole genome shotgun (WGS) entry which is preliminary data.</text>
</comment>
<dbReference type="EMBL" id="CACSLK010003174">
    <property type="protein sequence ID" value="CAA0809122.1"/>
    <property type="molecule type" value="Genomic_DNA"/>
</dbReference>
<dbReference type="AlphaFoldDB" id="A0A9N7MJQ0"/>
<feature type="non-terminal residue" evidence="2">
    <location>
        <position position="1"/>
    </location>
</feature>
<feature type="non-terminal residue" evidence="2">
    <location>
        <position position="102"/>
    </location>
</feature>
<dbReference type="Proteomes" id="UP001153555">
    <property type="component" value="Unassembled WGS sequence"/>
</dbReference>
<gene>
    <name evidence="2" type="ORF">SHERM_11324</name>
</gene>
<dbReference type="InterPro" id="IPR050481">
    <property type="entry name" value="UDP-glycosyltransf_plant"/>
</dbReference>
<dbReference type="GO" id="GO:0035251">
    <property type="term" value="F:UDP-glucosyltransferase activity"/>
    <property type="evidence" value="ECO:0007669"/>
    <property type="project" value="InterPro"/>
</dbReference>
<accession>A0A9N7MJQ0</accession>
<dbReference type="Gene3D" id="3.40.50.2000">
    <property type="entry name" value="Glycogen Phosphorylase B"/>
    <property type="match status" value="1"/>
</dbReference>
<dbReference type="PANTHER" id="PTHR48048:SF89">
    <property type="entry name" value="GLYCOSYLTRANSFERASE"/>
    <property type="match status" value="1"/>
</dbReference>
<evidence type="ECO:0000313" key="2">
    <source>
        <dbReference type="EMBL" id="CAA0809122.1"/>
    </source>
</evidence>
<dbReference type="PANTHER" id="PTHR48048">
    <property type="entry name" value="GLYCOSYLTRANSFERASE"/>
    <property type="match status" value="1"/>
</dbReference>
<reference evidence="2" key="1">
    <citation type="submission" date="2019-12" db="EMBL/GenBank/DDBJ databases">
        <authorList>
            <person name="Scholes J."/>
        </authorList>
    </citation>
    <scope>NUCLEOTIDE SEQUENCE</scope>
</reference>
<name>A0A9N7MJQ0_STRHE</name>
<sequence length="102" mass="11435">GFLGRIKGKIFVIKSLALHRVVLEHVAVGFVTHCGWSSILEAVMRGMPMIGWPTYTEQRMDMVFIVEKMGVALSLDDGDDEFVVAAEQKKTSHLFPLRSPFN</sequence>
<dbReference type="SUPFAM" id="SSF53756">
    <property type="entry name" value="UDP-Glycosyltransferase/glycogen phosphorylase"/>
    <property type="match status" value="1"/>
</dbReference>
<organism evidence="2 3">
    <name type="scientific">Striga hermonthica</name>
    <name type="common">Purple witchweed</name>
    <name type="synonym">Buchnera hermonthica</name>
    <dbReference type="NCBI Taxonomy" id="68872"/>
    <lineage>
        <taxon>Eukaryota</taxon>
        <taxon>Viridiplantae</taxon>
        <taxon>Streptophyta</taxon>
        <taxon>Embryophyta</taxon>
        <taxon>Tracheophyta</taxon>
        <taxon>Spermatophyta</taxon>
        <taxon>Magnoliopsida</taxon>
        <taxon>eudicotyledons</taxon>
        <taxon>Gunneridae</taxon>
        <taxon>Pentapetalae</taxon>
        <taxon>asterids</taxon>
        <taxon>lamiids</taxon>
        <taxon>Lamiales</taxon>
        <taxon>Orobanchaceae</taxon>
        <taxon>Buchnereae</taxon>
        <taxon>Striga</taxon>
    </lineage>
</organism>
<protein>
    <submittedName>
        <fullName evidence="2">UDP-glycosyltransferase 88A1</fullName>
    </submittedName>
</protein>
<evidence type="ECO:0000256" key="1">
    <source>
        <dbReference type="ARBA" id="ARBA00022679"/>
    </source>
</evidence>